<dbReference type="EMBL" id="KZ819323">
    <property type="protein sequence ID" value="PWN22356.1"/>
    <property type="molecule type" value="Genomic_DNA"/>
</dbReference>
<name>A0A316UAW3_9BASI</name>
<dbReference type="GeneID" id="37016418"/>
<feature type="transmembrane region" description="Helical" evidence="1">
    <location>
        <begin position="12"/>
        <end position="31"/>
    </location>
</feature>
<dbReference type="AlphaFoldDB" id="A0A316UAW3"/>
<evidence type="ECO:0000313" key="3">
    <source>
        <dbReference type="Proteomes" id="UP000245942"/>
    </source>
</evidence>
<gene>
    <name evidence="2" type="ORF">BCV69DRAFT_306572</name>
</gene>
<feature type="transmembrane region" description="Helical" evidence="1">
    <location>
        <begin position="94"/>
        <end position="120"/>
    </location>
</feature>
<feature type="transmembrane region" description="Helical" evidence="1">
    <location>
        <begin position="205"/>
        <end position="228"/>
    </location>
</feature>
<accession>A0A316UAW3</accession>
<dbReference type="Proteomes" id="UP000245942">
    <property type="component" value="Unassembled WGS sequence"/>
</dbReference>
<sequence>MVATIAPQLLEIPLILACFGFSTALLGISGADIRVNSNLADFVTLEDNNWLTIQLVLLIVSALTFFFSAVGLVLAGRQFGGRRGEYTGKGTSAWILMGLIFLLLSGLLAGSAGAVTAFAVTRKPSFSAGSAYSEPFDLSQQLYLRQIIQDLVKGVPGSLTLMQSGGATSVDSSYLGIWDVSTLAEANDNIVRYLNESTRWKAEVIVTWFTLGPVFLTMVVHFALPFVWKWLGLIRTESPKTRKKYYYENKQYSYNNV</sequence>
<dbReference type="RefSeq" id="XP_025349516.1">
    <property type="nucleotide sequence ID" value="XM_025494684.1"/>
</dbReference>
<proteinExistence type="predicted"/>
<feature type="transmembrane region" description="Helical" evidence="1">
    <location>
        <begin position="51"/>
        <end position="74"/>
    </location>
</feature>
<keyword evidence="1" id="KW-0812">Transmembrane</keyword>
<keyword evidence="1" id="KW-1133">Transmembrane helix</keyword>
<evidence type="ECO:0000313" key="2">
    <source>
        <dbReference type="EMBL" id="PWN22356.1"/>
    </source>
</evidence>
<organism evidence="2 3">
    <name type="scientific">Pseudomicrostroma glucosiphilum</name>
    <dbReference type="NCBI Taxonomy" id="1684307"/>
    <lineage>
        <taxon>Eukaryota</taxon>
        <taxon>Fungi</taxon>
        <taxon>Dikarya</taxon>
        <taxon>Basidiomycota</taxon>
        <taxon>Ustilaginomycotina</taxon>
        <taxon>Exobasidiomycetes</taxon>
        <taxon>Microstromatales</taxon>
        <taxon>Microstromatales incertae sedis</taxon>
        <taxon>Pseudomicrostroma</taxon>
    </lineage>
</organism>
<evidence type="ECO:0000256" key="1">
    <source>
        <dbReference type="SAM" id="Phobius"/>
    </source>
</evidence>
<reference evidence="2 3" key="1">
    <citation type="journal article" date="2018" name="Mol. Biol. Evol.">
        <title>Broad Genomic Sampling Reveals a Smut Pathogenic Ancestry of the Fungal Clade Ustilaginomycotina.</title>
        <authorList>
            <person name="Kijpornyongpan T."/>
            <person name="Mondo S.J."/>
            <person name="Barry K."/>
            <person name="Sandor L."/>
            <person name="Lee J."/>
            <person name="Lipzen A."/>
            <person name="Pangilinan J."/>
            <person name="LaButti K."/>
            <person name="Hainaut M."/>
            <person name="Henrissat B."/>
            <person name="Grigoriev I.V."/>
            <person name="Spatafora J.W."/>
            <person name="Aime M.C."/>
        </authorList>
    </citation>
    <scope>NUCLEOTIDE SEQUENCE [LARGE SCALE GENOMIC DNA]</scope>
    <source>
        <strain evidence="2 3">MCA 4718</strain>
    </source>
</reference>
<keyword evidence="1" id="KW-0472">Membrane</keyword>
<protein>
    <submittedName>
        <fullName evidence="2">Uncharacterized protein</fullName>
    </submittedName>
</protein>
<keyword evidence="3" id="KW-1185">Reference proteome</keyword>
<dbReference type="OrthoDB" id="3357911at2759"/>